<name>A0ABQ3IH60_9GAMM</name>
<dbReference type="RefSeq" id="WP_189377195.1">
    <property type="nucleotide sequence ID" value="NZ_BNAH01000004.1"/>
</dbReference>
<keyword evidence="15" id="KW-1185">Reference proteome</keyword>
<dbReference type="NCBIfam" id="TIGR00052">
    <property type="entry name" value="nudix-type nucleoside diphosphatase, YffH/AdpP family"/>
    <property type="match status" value="1"/>
</dbReference>
<sequence>MNENSQIMLRYSAGDIELKSKQTVYHGFFKLEQYQVRHRLFNGGMSELVSREIFERGDAVVLMPYDPNTDSIVMIEQFRPGAIRNNDTPWLLEFVAGMFSANESPIDVAIREAKEEANLDLTENDISPIMNYLSSPGGMSEQIHLLIGIVDSKGVGGVYGLAQEHEDILVHVIKREEAMRLLLIGKITNASTIIGLQWLQLNYKNL</sequence>
<evidence type="ECO:0000256" key="6">
    <source>
        <dbReference type="ARBA" id="ARBA00022801"/>
    </source>
</evidence>
<comment type="catalytic activity">
    <reaction evidence="12">
        <text>ADP-D-ribose + H2O = D-ribose 5-phosphate + AMP + 2 H(+)</text>
        <dbReference type="Rhea" id="RHEA:10412"/>
        <dbReference type="ChEBI" id="CHEBI:15377"/>
        <dbReference type="ChEBI" id="CHEBI:15378"/>
        <dbReference type="ChEBI" id="CHEBI:57967"/>
        <dbReference type="ChEBI" id="CHEBI:78346"/>
        <dbReference type="ChEBI" id="CHEBI:456215"/>
        <dbReference type="EC" id="3.6.1.13"/>
    </reaction>
</comment>
<comment type="caution">
    <text evidence="14">The sequence shown here is derived from an EMBL/GenBank/DDBJ whole genome shotgun (WGS) entry which is preliminary data.</text>
</comment>
<reference evidence="15" key="1">
    <citation type="journal article" date="2019" name="Int. J. Syst. Evol. Microbiol.">
        <title>The Global Catalogue of Microorganisms (GCM) 10K type strain sequencing project: providing services to taxonomists for standard genome sequencing and annotation.</title>
        <authorList>
            <consortium name="The Broad Institute Genomics Platform"/>
            <consortium name="The Broad Institute Genome Sequencing Center for Infectious Disease"/>
            <person name="Wu L."/>
            <person name="Ma J."/>
        </authorList>
    </citation>
    <scope>NUCLEOTIDE SEQUENCE [LARGE SCALE GENOMIC DNA]</scope>
    <source>
        <strain evidence="15">CGMCC 1.15922</strain>
    </source>
</reference>
<dbReference type="SUPFAM" id="SSF55811">
    <property type="entry name" value="Nudix"/>
    <property type="match status" value="1"/>
</dbReference>
<keyword evidence="6" id="KW-0378">Hydrolase</keyword>
<evidence type="ECO:0000313" key="15">
    <source>
        <dbReference type="Proteomes" id="UP000626370"/>
    </source>
</evidence>
<keyword evidence="5" id="KW-0479">Metal-binding</keyword>
<dbReference type="InterPro" id="IPR020084">
    <property type="entry name" value="NUDIX_hydrolase_CS"/>
</dbReference>
<evidence type="ECO:0000256" key="11">
    <source>
        <dbReference type="ARBA" id="ARBA00033056"/>
    </source>
</evidence>
<comment type="similarity">
    <text evidence="2">Belongs to the Nudix hydrolase family. NudF subfamily.</text>
</comment>
<protein>
    <recommendedName>
        <fullName evidence="4">ADP-ribose pyrophosphatase</fullName>
        <ecNumber evidence="3">3.6.1.13</ecNumber>
    </recommendedName>
    <alternativeName>
        <fullName evidence="9">ADP-ribose diphosphatase</fullName>
    </alternativeName>
    <alternativeName>
        <fullName evidence="11">ADP-ribose phosphohydrolase</fullName>
    </alternativeName>
    <alternativeName>
        <fullName evidence="10">Adenosine diphosphoribose pyrophosphatase</fullName>
    </alternativeName>
</protein>
<organism evidence="14 15">
    <name type="scientific">Thalassotalea profundi</name>
    <dbReference type="NCBI Taxonomy" id="2036687"/>
    <lineage>
        <taxon>Bacteria</taxon>
        <taxon>Pseudomonadati</taxon>
        <taxon>Pseudomonadota</taxon>
        <taxon>Gammaproteobacteria</taxon>
        <taxon>Alteromonadales</taxon>
        <taxon>Colwelliaceae</taxon>
        <taxon>Thalassotalea</taxon>
    </lineage>
</organism>
<evidence type="ECO:0000256" key="7">
    <source>
        <dbReference type="ARBA" id="ARBA00022842"/>
    </source>
</evidence>
<dbReference type="PROSITE" id="PS51462">
    <property type="entry name" value="NUDIX"/>
    <property type="match status" value="1"/>
</dbReference>
<dbReference type="InterPro" id="IPR004385">
    <property type="entry name" value="NDP_pyrophosphatase"/>
</dbReference>
<dbReference type="EC" id="3.6.1.13" evidence="3"/>
<dbReference type="InterPro" id="IPR015797">
    <property type="entry name" value="NUDIX_hydrolase-like_dom_sf"/>
</dbReference>
<dbReference type="InterPro" id="IPR000086">
    <property type="entry name" value="NUDIX_hydrolase_dom"/>
</dbReference>
<evidence type="ECO:0000256" key="8">
    <source>
        <dbReference type="ARBA" id="ARBA00025164"/>
    </source>
</evidence>
<evidence type="ECO:0000313" key="14">
    <source>
        <dbReference type="EMBL" id="GHE84297.1"/>
    </source>
</evidence>
<dbReference type="EMBL" id="BNAH01000004">
    <property type="protein sequence ID" value="GHE84297.1"/>
    <property type="molecule type" value="Genomic_DNA"/>
</dbReference>
<dbReference type="Pfam" id="PF00293">
    <property type="entry name" value="NUDIX"/>
    <property type="match status" value="1"/>
</dbReference>
<dbReference type="PANTHER" id="PTHR11839">
    <property type="entry name" value="UDP/ADP-SUGAR PYROPHOSPHATASE"/>
    <property type="match status" value="1"/>
</dbReference>
<evidence type="ECO:0000256" key="3">
    <source>
        <dbReference type="ARBA" id="ARBA00012453"/>
    </source>
</evidence>
<comment type="cofactor">
    <cofactor evidence="1">
        <name>Mg(2+)</name>
        <dbReference type="ChEBI" id="CHEBI:18420"/>
    </cofactor>
</comment>
<evidence type="ECO:0000256" key="2">
    <source>
        <dbReference type="ARBA" id="ARBA00007482"/>
    </source>
</evidence>
<proteinExistence type="inferred from homology"/>
<evidence type="ECO:0000256" key="5">
    <source>
        <dbReference type="ARBA" id="ARBA00022723"/>
    </source>
</evidence>
<gene>
    <name evidence="14" type="primary">nudF</name>
    <name evidence="14" type="ORF">GCM10011501_11200</name>
</gene>
<comment type="function">
    <text evidence="8">Acts on ADP-mannose and ADP-glucose as well as ADP-ribose. Prevents glycogen biosynthesis. The reaction catalyzed by this enzyme is a limiting step of the gluconeogenic process.</text>
</comment>
<dbReference type="CDD" id="cd24155">
    <property type="entry name" value="NUDIX_ADPRase"/>
    <property type="match status" value="1"/>
</dbReference>
<dbReference type="Proteomes" id="UP000626370">
    <property type="component" value="Unassembled WGS sequence"/>
</dbReference>
<evidence type="ECO:0000256" key="1">
    <source>
        <dbReference type="ARBA" id="ARBA00001946"/>
    </source>
</evidence>
<feature type="domain" description="Nudix hydrolase" evidence="13">
    <location>
        <begin position="55"/>
        <end position="195"/>
    </location>
</feature>
<dbReference type="Gene3D" id="3.90.79.10">
    <property type="entry name" value="Nucleoside Triphosphate Pyrophosphohydrolase"/>
    <property type="match status" value="1"/>
</dbReference>
<evidence type="ECO:0000256" key="10">
    <source>
        <dbReference type="ARBA" id="ARBA00030308"/>
    </source>
</evidence>
<evidence type="ECO:0000256" key="4">
    <source>
        <dbReference type="ARBA" id="ARBA00013297"/>
    </source>
</evidence>
<keyword evidence="7" id="KW-0460">Magnesium</keyword>
<evidence type="ECO:0000256" key="12">
    <source>
        <dbReference type="ARBA" id="ARBA00049546"/>
    </source>
</evidence>
<accession>A0ABQ3IH60</accession>
<dbReference type="PROSITE" id="PS00893">
    <property type="entry name" value="NUDIX_BOX"/>
    <property type="match status" value="1"/>
</dbReference>
<dbReference type="PANTHER" id="PTHR11839:SF5">
    <property type="entry name" value="ADP-RIBOSE PYROPHOSPHATASE"/>
    <property type="match status" value="1"/>
</dbReference>
<evidence type="ECO:0000256" key="9">
    <source>
        <dbReference type="ARBA" id="ARBA00030162"/>
    </source>
</evidence>
<evidence type="ECO:0000259" key="13">
    <source>
        <dbReference type="PROSITE" id="PS51462"/>
    </source>
</evidence>